<keyword evidence="1" id="KW-0472">Membrane</keyword>
<reference evidence="2" key="1">
    <citation type="submission" date="2021-02" db="EMBL/GenBank/DDBJ databases">
        <authorList>
            <person name="Nowell W R."/>
        </authorList>
    </citation>
    <scope>NUCLEOTIDE SEQUENCE</scope>
</reference>
<evidence type="ECO:0000313" key="4">
    <source>
        <dbReference type="Proteomes" id="UP000663828"/>
    </source>
</evidence>
<evidence type="ECO:0000313" key="5">
    <source>
        <dbReference type="Proteomes" id="UP000663852"/>
    </source>
</evidence>
<keyword evidence="4" id="KW-1185">Reference proteome</keyword>
<keyword evidence="1" id="KW-0812">Transmembrane</keyword>
<dbReference type="Proteomes" id="UP000663852">
    <property type="component" value="Unassembled WGS sequence"/>
</dbReference>
<feature type="transmembrane region" description="Helical" evidence="1">
    <location>
        <begin position="120"/>
        <end position="141"/>
    </location>
</feature>
<organism evidence="2 5">
    <name type="scientific">Adineta ricciae</name>
    <name type="common">Rotifer</name>
    <dbReference type="NCBI Taxonomy" id="249248"/>
    <lineage>
        <taxon>Eukaryota</taxon>
        <taxon>Metazoa</taxon>
        <taxon>Spiralia</taxon>
        <taxon>Gnathifera</taxon>
        <taxon>Rotifera</taxon>
        <taxon>Eurotatoria</taxon>
        <taxon>Bdelloidea</taxon>
        <taxon>Adinetida</taxon>
        <taxon>Adinetidae</taxon>
        <taxon>Adineta</taxon>
    </lineage>
</organism>
<dbReference type="EMBL" id="CAJNOR010001966">
    <property type="protein sequence ID" value="CAF1227672.1"/>
    <property type="molecule type" value="Genomic_DNA"/>
</dbReference>
<evidence type="ECO:0000256" key="1">
    <source>
        <dbReference type="SAM" id="Phobius"/>
    </source>
</evidence>
<dbReference type="Proteomes" id="UP000663828">
    <property type="component" value="Unassembled WGS sequence"/>
</dbReference>
<proteinExistence type="predicted"/>
<dbReference type="EMBL" id="CAJNOJ010000075">
    <property type="protein sequence ID" value="CAF1041586.1"/>
    <property type="molecule type" value="Genomic_DNA"/>
</dbReference>
<feature type="transmembrane region" description="Helical" evidence="1">
    <location>
        <begin position="57"/>
        <end position="76"/>
    </location>
</feature>
<dbReference type="AlphaFoldDB" id="A0A814JT82"/>
<accession>A0A814JT82</accession>
<name>A0A814JT82_ADIRI</name>
<evidence type="ECO:0000313" key="3">
    <source>
        <dbReference type="EMBL" id="CAF1227672.1"/>
    </source>
</evidence>
<protein>
    <submittedName>
        <fullName evidence="2">Uncharacterized protein</fullName>
    </submittedName>
</protein>
<feature type="transmembrane region" description="Helical" evidence="1">
    <location>
        <begin position="20"/>
        <end position="45"/>
    </location>
</feature>
<comment type="caution">
    <text evidence="2">The sequence shown here is derived from an EMBL/GenBank/DDBJ whole genome shotgun (WGS) entry which is preliminary data.</text>
</comment>
<dbReference type="OrthoDB" id="10031224at2759"/>
<gene>
    <name evidence="2" type="ORF">EDS130_LOCUS16956</name>
    <name evidence="3" type="ORF">XAT740_LOCUS25051</name>
</gene>
<evidence type="ECO:0000313" key="2">
    <source>
        <dbReference type="EMBL" id="CAF1041586.1"/>
    </source>
</evidence>
<feature type="transmembrane region" description="Helical" evidence="1">
    <location>
        <begin position="96"/>
        <end position="113"/>
    </location>
</feature>
<sequence length="163" mass="18922">MLDDFSVRLVNDQPIRLLLFAEAVSNLSLILFVYFYPATFLAFLLRPVDEITPLTTYILSWWNSWLFVITGLMFAAIPSKYNTPTLTVGLIHVRRFIYWGLLASEILLIYHLLFARYRTVLSIAFCIFLAAVCIGRLIVLFPRQAWFGTVLIEFSSDKMNKQR</sequence>
<keyword evidence="1" id="KW-1133">Transmembrane helix</keyword>